<gene>
    <name evidence="8" type="ORF">METZ01_LOCUS370272</name>
</gene>
<dbReference type="InterPro" id="IPR032816">
    <property type="entry name" value="VTT_dom"/>
</dbReference>
<feature type="non-terminal residue" evidence="8">
    <location>
        <position position="193"/>
    </location>
</feature>
<keyword evidence="4 6" id="KW-1133">Transmembrane helix</keyword>
<feature type="transmembrane region" description="Helical" evidence="6">
    <location>
        <begin position="89"/>
        <end position="113"/>
    </location>
</feature>
<feature type="transmembrane region" description="Helical" evidence="6">
    <location>
        <begin position="7"/>
        <end position="27"/>
    </location>
</feature>
<feature type="transmembrane region" description="Helical" evidence="6">
    <location>
        <begin position="141"/>
        <end position="165"/>
    </location>
</feature>
<dbReference type="PANTHER" id="PTHR12677:SF59">
    <property type="entry name" value="GOLGI APPARATUS MEMBRANE PROTEIN TVP38-RELATED"/>
    <property type="match status" value="1"/>
</dbReference>
<feature type="domain" description="VTT" evidence="7">
    <location>
        <begin position="78"/>
        <end position="192"/>
    </location>
</feature>
<dbReference type="PANTHER" id="PTHR12677">
    <property type="entry name" value="GOLGI APPARATUS MEMBRANE PROTEIN TVP38-RELATED"/>
    <property type="match status" value="1"/>
</dbReference>
<evidence type="ECO:0000256" key="5">
    <source>
        <dbReference type="ARBA" id="ARBA00023136"/>
    </source>
</evidence>
<feature type="transmembrane region" description="Helical" evidence="6">
    <location>
        <begin position="56"/>
        <end position="77"/>
    </location>
</feature>
<keyword evidence="3 6" id="KW-0812">Transmembrane</keyword>
<reference evidence="8" key="1">
    <citation type="submission" date="2018-05" db="EMBL/GenBank/DDBJ databases">
        <authorList>
            <person name="Lanie J.A."/>
            <person name="Ng W.-L."/>
            <person name="Kazmierczak K.M."/>
            <person name="Andrzejewski T.M."/>
            <person name="Davidsen T.M."/>
            <person name="Wayne K.J."/>
            <person name="Tettelin H."/>
            <person name="Glass J.I."/>
            <person name="Rusch D."/>
            <person name="Podicherti R."/>
            <person name="Tsui H.-C.T."/>
            <person name="Winkler M.E."/>
        </authorList>
    </citation>
    <scope>NUCLEOTIDE SEQUENCE</scope>
</reference>
<accession>A0A382T7S0</accession>
<evidence type="ECO:0000256" key="2">
    <source>
        <dbReference type="ARBA" id="ARBA00022475"/>
    </source>
</evidence>
<dbReference type="GO" id="GO:0005886">
    <property type="term" value="C:plasma membrane"/>
    <property type="evidence" value="ECO:0007669"/>
    <property type="project" value="UniProtKB-SubCell"/>
</dbReference>
<organism evidence="8">
    <name type="scientific">marine metagenome</name>
    <dbReference type="NCBI Taxonomy" id="408172"/>
    <lineage>
        <taxon>unclassified sequences</taxon>
        <taxon>metagenomes</taxon>
        <taxon>ecological metagenomes</taxon>
    </lineage>
</organism>
<evidence type="ECO:0000313" key="8">
    <source>
        <dbReference type="EMBL" id="SVD17418.1"/>
    </source>
</evidence>
<protein>
    <recommendedName>
        <fullName evidence="7">VTT domain-containing protein</fullName>
    </recommendedName>
</protein>
<evidence type="ECO:0000256" key="6">
    <source>
        <dbReference type="SAM" id="Phobius"/>
    </source>
</evidence>
<dbReference type="Pfam" id="PF09335">
    <property type="entry name" value="VTT_dom"/>
    <property type="match status" value="1"/>
</dbReference>
<evidence type="ECO:0000259" key="7">
    <source>
        <dbReference type="Pfam" id="PF09335"/>
    </source>
</evidence>
<dbReference type="InterPro" id="IPR015414">
    <property type="entry name" value="TMEM64"/>
</dbReference>
<proteinExistence type="predicted"/>
<evidence type="ECO:0000256" key="3">
    <source>
        <dbReference type="ARBA" id="ARBA00022692"/>
    </source>
</evidence>
<name>A0A382T7S0_9ZZZZ</name>
<comment type="subcellular location">
    <subcellularLocation>
        <location evidence="1">Cell membrane</location>
        <topology evidence="1">Multi-pass membrane protein</topology>
    </subcellularLocation>
</comment>
<evidence type="ECO:0000256" key="4">
    <source>
        <dbReference type="ARBA" id="ARBA00022989"/>
    </source>
</evidence>
<keyword evidence="2" id="KW-1003">Cell membrane</keyword>
<dbReference type="EMBL" id="UINC01134096">
    <property type="protein sequence ID" value="SVD17418.1"/>
    <property type="molecule type" value="Genomic_DNA"/>
</dbReference>
<keyword evidence="5 6" id="KW-0472">Membrane</keyword>
<evidence type="ECO:0000256" key="1">
    <source>
        <dbReference type="ARBA" id="ARBA00004651"/>
    </source>
</evidence>
<feature type="transmembrane region" description="Helical" evidence="6">
    <location>
        <begin position="172"/>
        <end position="192"/>
    </location>
</feature>
<dbReference type="AlphaFoldDB" id="A0A382T7S0"/>
<sequence length="193" mass="21942">MQRMKNIKIWIGLIYLLLLSVFLYFLFSKFSIQEITTYNFIKSNSEYLINLRESNLFLISIAFIAFGILWISVLQGFGSPLVLASGFVFGIYFGTVIAVITLSLGATLTYIFANFFFKSLVEEKFANRFKFLEEKIQANEFIAILVYRFIGGIPFQIANLLPVLFNIKLKNYFLGTFLGVIPQVFIIASLGAG</sequence>